<reference evidence="1" key="1">
    <citation type="journal article" date="2014" name="Int. J. Syst. Evol. Microbiol.">
        <title>Complete genome sequence of Corynebacterium casei LMG S-19264T (=DSM 44701T), isolated from a smear-ripened cheese.</title>
        <authorList>
            <consortium name="US DOE Joint Genome Institute (JGI-PGF)"/>
            <person name="Walter F."/>
            <person name="Albersmeier A."/>
            <person name="Kalinowski J."/>
            <person name="Ruckert C."/>
        </authorList>
    </citation>
    <scope>NUCLEOTIDE SEQUENCE</scope>
    <source>
        <strain evidence="1">CGMCC 1.12813</strain>
    </source>
</reference>
<dbReference type="Proteomes" id="UP000606922">
    <property type="component" value="Unassembled WGS sequence"/>
</dbReference>
<comment type="caution">
    <text evidence="1">The sequence shown here is derived from an EMBL/GenBank/DDBJ whole genome shotgun (WGS) entry which is preliminary data.</text>
</comment>
<reference evidence="1" key="2">
    <citation type="submission" date="2020-09" db="EMBL/GenBank/DDBJ databases">
        <authorList>
            <person name="Sun Q."/>
            <person name="Zhou Y."/>
        </authorList>
    </citation>
    <scope>NUCLEOTIDE SEQUENCE</scope>
    <source>
        <strain evidence="1">CGMCC 1.12813</strain>
    </source>
</reference>
<sequence>MIRDVSNPNASQLIVEITHINSEIVRFREITPDFRWIDVKFFAYSGVGNPKDVLAAVIANPWYNDDYASPSGALPEPSRGLHGPFRLDHITVGSFDKSSARKCRETVRTWAGQLGPLPKELTVKYDSFVAHVLEGASAVFRLTDLDDTARHPWGGQLGVLGFHEFVVISPKSKTIALLVASDD</sequence>
<dbReference type="AlphaFoldDB" id="A0A916WM20"/>
<organism evidence="1 2">
    <name type="scientific">Conyzicola nivalis</name>
    <dbReference type="NCBI Taxonomy" id="1477021"/>
    <lineage>
        <taxon>Bacteria</taxon>
        <taxon>Bacillati</taxon>
        <taxon>Actinomycetota</taxon>
        <taxon>Actinomycetes</taxon>
        <taxon>Micrococcales</taxon>
        <taxon>Microbacteriaceae</taxon>
        <taxon>Conyzicola</taxon>
    </lineage>
</organism>
<proteinExistence type="predicted"/>
<protein>
    <submittedName>
        <fullName evidence="1">Uncharacterized protein</fullName>
    </submittedName>
</protein>
<evidence type="ECO:0000313" key="2">
    <source>
        <dbReference type="Proteomes" id="UP000606922"/>
    </source>
</evidence>
<accession>A0A916WM20</accession>
<name>A0A916WM20_9MICO</name>
<evidence type="ECO:0000313" key="1">
    <source>
        <dbReference type="EMBL" id="GGB13163.1"/>
    </source>
</evidence>
<dbReference type="EMBL" id="BMGB01000002">
    <property type="protein sequence ID" value="GGB13163.1"/>
    <property type="molecule type" value="Genomic_DNA"/>
</dbReference>
<gene>
    <name evidence="1" type="ORF">GCM10010979_29480</name>
</gene>
<keyword evidence="2" id="KW-1185">Reference proteome</keyword>